<evidence type="ECO:0000313" key="1">
    <source>
        <dbReference type="EMBL" id="VDN42859.1"/>
    </source>
</evidence>
<reference evidence="3" key="1">
    <citation type="submission" date="2016-06" db="UniProtKB">
        <authorList>
            <consortium name="WormBaseParasite"/>
        </authorList>
    </citation>
    <scope>IDENTIFICATION</scope>
</reference>
<gene>
    <name evidence="1" type="ORF">GPUH_LOCUS24456</name>
</gene>
<protein>
    <submittedName>
        <fullName evidence="3">PTB domain-containing protein</fullName>
    </submittedName>
</protein>
<accession>A0A183EU18</accession>
<evidence type="ECO:0000313" key="3">
    <source>
        <dbReference type="WBParaSite" id="GPUH_0002448901-mRNA-1"/>
    </source>
</evidence>
<dbReference type="AlphaFoldDB" id="A0A183EU18"/>
<sequence>MHYSTYKAIPSWAPIPTENKRGAAEAEQKIKASITKVVHRDELQATSLCRLTVQSGIHVFDVELVEELALFRSTVSVFNVEEPRPFLHHCMERNGMQVQNTVVNDRKTLPWLNQGEEWSVHSFFL</sequence>
<reference evidence="1 2" key="2">
    <citation type="submission" date="2018-11" db="EMBL/GenBank/DDBJ databases">
        <authorList>
            <consortium name="Pathogen Informatics"/>
        </authorList>
    </citation>
    <scope>NUCLEOTIDE SEQUENCE [LARGE SCALE GENOMIC DNA]</scope>
</reference>
<proteinExistence type="predicted"/>
<keyword evidence="2" id="KW-1185">Reference proteome</keyword>
<dbReference type="Proteomes" id="UP000271098">
    <property type="component" value="Unassembled WGS sequence"/>
</dbReference>
<evidence type="ECO:0000313" key="2">
    <source>
        <dbReference type="Proteomes" id="UP000271098"/>
    </source>
</evidence>
<dbReference type="WBParaSite" id="GPUH_0002448901-mRNA-1">
    <property type="protein sequence ID" value="GPUH_0002448901-mRNA-1"/>
    <property type="gene ID" value="GPUH_0002448901"/>
</dbReference>
<organism evidence="3">
    <name type="scientific">Gongylonema pulchrum</name>
    <dbReference type="NCBI Taxonomy" id="637853"/>
    <lineage>
        <taxon>Eukaryota</taxon>
        <taxon>Metazoa</taxon>
        <taxon>Ecdysozoa</taxon>
        <taxon>Nematoda</taxon>
        <taxon>Chromadorea</taxon>
        <taxon>Rhabditida</taxon>
        <taxon>Spirurina</taxon>
        <taxon>Spiruromorpha</taxon>
        <taxon>Spiruroidea</taxon>
        <taxon>Gongylonematidae</taxon>
        <taxon>Gongylonema</taxon>
    </lineage>
</organism>
<name>A0A183EU18_9BILA</name>
<dbReference type="EMBL" id="UYRT01101196">
    <property type="protein sequence ID" value="VDN42859.1"/>
    <property type="molecule type" value="Genomic_DNA"/>
</dbReference>